<dbReference type="SUPFAM" id="SSF53474">
    <property type="entry name" value="alpha/beta-Hydrolases"/>
    <property type="match status" value="1"/>
</dbReference>
<dbReference type="Pfam" id="PF12697">
    <property type="entry name" value="Abhydrolase_6"/>
    <property type="match status" value="1"/>
</dbReference>
<dbReference type="InterPro" id="IPR029058">
    <property type="entry name" value="AB_hydrolase_fold"/>
</dbReference>
<sequence>MSATFVLVHGAWHGAWCWDRLVPELQGRGHAAVAMDLPVDDGGATFEDYAAAVLDAYPADLADVVLVGHSLGAMVLPLVEAARPPALSVSLCGVIPNLGAAPWDDAPPMAREGAFATEQRPDGATVFPTLESAVTSFYADCTDDDAAWAFARLRPQNSSSLWDRAYPVAVLPDVRRAAVVGIDDAAVTLEFSRAVTRDRLGVDPIEIPGDHSPFLARPAELADVLDRLAGEALG</sequence>
<comment type="caution">
    <text evidence="2">The sequence shown here is derived from an EMBL/GenBank/DDBJ whole genome shotgun (WGS) entry which is preliminary data.</text>
</comment>
<dbReference type="RefSeq" id="WP_182538641.1">
    <property type="nucleotide sequence ID" value="NZ_JACGXA010000001.1"/>
</dbReference>
<feature type="domain" description="AB hydrolase-1" evidence="1">
    <location>
        <begin position="5"/>
        <end position="224"/>
    </location>
</feature>
<proteinExistence type="predicted"/>
<keyword evidence="3" id="KW-1185">Reference proteome</keyword>
<name>A0A7W3IZK0_9ACTN</name>
<dbReference type="GO" id="GO:0003824">
    <property type="term" value="F:catalytic activity"/>
    <property type="evidence" value="ECO:0007669"/>
    <property type="project" value="UniProtKB-ARBA"/>
</dbReference>
<evidence type="ECO:0000313" key="2">
    <source>
        <dbReference type="EMBL" id="MBA8803590.1"/>
    </source>
</evidence>
<dbReference type="PANTHER" id="PTHR37017">
    <property type="entry name" value="AB HYDROLASE-1 DOMAIN-CONTAINING PROTEIN-RELATED"/>
    <property type="match status" value="1"/>
</dbReference>
<evidence type="ECO:0000259" key="1">
    <source>
        <dbReference type="Pfam" id="PF12697"/>
    </source>
</evidence>
<dbReference type="Proteomes" id="UP000580910">
    <property type="component" value="Unassembled WGS sequence"/>
</dbReference>
<dbReference type="InterPro" id="IPR052897">
    <property type="entry name" value="Sec-Metab_Biosynth_Hydrolase"/>
</dbReference>
<organism evidence="2 3">
    <name type="scientific">Nocardioides ginsengisegetis</name>
    <dbReference type="NCBI Taxonomy" id="661491"/>
    <lineage>
        <taxon>Bacteria</taxon>
        <taxon>Bacillati</taxon>
        <taxon>Actinomycetota</taxon>
        <taxon>Actinomycetes</taxon>
        <taxon>Propionibacteriales</taxon>
        <taxon>Nocardioidaceae</taxon>
        <taxon>Nocardioides</taxon>
    </lineage>
</organism>
<accession>A0A7W3IZK0</accession>
<evidence type="ECO:0000313" key="3">
    <source>
        <dbReference type="Proteomes" id="UP000580910"/>
    </source>
</evidence>
<protein>
    <submittedName>
        <fullName evidence="2">Pimeloyl-ACP methyl ester carboxylesterase</fullName>
    </submittedName>
</protein>
<dbReference type="PANTHER" id="PTHR37017:SF3">
    <property type="entry name" value="AB HYDROLASE-1 DOMAIN-CONTAINING PROTEIN"/>
    <property type="match status" value="1"/>
</dbReference>
<reference evidence="2 3" key="1">
    <citation type="submission" date="2020-07" db="EMBL/GenBank/DDBJ databases">
        <title>Sequencing the genomes of 1000 actinobacteria strains.</title>
        <authorList>
            <person name="Klenk H.-P."/>
        </authorList>
    </citation>
    <scope>NUCLEOTIDE SEQUENCE [LARGE SCALE GENOMIC DNA]</scope>
    <source>
        <strain evidence="2 3">DSM 21349</strain>
    </source>
</reference>
<dbReference type="InterPro" id="IPR000073">
    <property type="entry name" value="AB_hydrolase_1"/>
</dbReference>
<dbReference type="AlphaFoldDB" id="A0A7W3IZK0"/>
<dbReference type="EMBL" id="JACGXA010000001">
    <property type="protein sequence ID" value="MBA8803590.1"/>
    <property type="molecule type" value="Genomic_DNA"/>
</dbReference>
<gene>
    <name evidence="2" type="ORF">FB382_001881</name>
</gene>
<dbReference type="Gene3D" id="3.40.50.1820">
    <property type="entry name" value="alpha/beta hydrolase"/>
    <property type="match status" value="1"/>
</dbReference>